<dbReference type="Proteomes" id="UP001519460">
    <property type="component" value="Unassembled WGS sequence"/>
</dbReference>
<sequence length="121" mass="13333">MATERRGSVQKNIMYVCSADFFAGWSRPKPLPVLSISQRDNNDQASLNNTPPAAIRKSDRSMGSQAPYQLSYHGSLNKQLIGRGDRPSRLREGAAQTGRACALQAAGKRARREACEQFCFS</sequence>
<comment type="caution">
    <text evidence="2">The sequence shown here is derived from an EMBL/GenBank/DDBJ whole genome shotgun (WGS) entry which is preliminary data.</text>
</comment>
<accession>A0ABD0J851</accession>
<gene>
    <name evidence="2" type="ORF">BaRGS_00037673</name>
</gene>
<keyword evidence="3" id="KW-1185">Reference proteome</keyword>
<reference evidence="2 3" key="1">
    <citation type="journal article" date="2023" name="Sci. Data">
        <title>Genome assembly of the Korean intertidal mud-creeper Batillaria attramentaria.</title>
        <authorList>
            <person name="Patra A.K."/>
            <person name="Ho P.T."/>
            <person name="Jun S."/>
            <person name="Lee S.J."/>
            <person name="Kim Y."/>
            <person name="Won Y.J."/>
        </authorList>
    </citation>
    <scope>NUCLEOTIDE SEQUENCE [LARGE SCALE GENOMIC DNA]</scope>
    <source>
        <strain evidence="2">Wonlab-2016</strain>
    </source>
</reference>
<name>A0ABD0J851_9CAEN</name>
<evidence type="ECO:0000313" key="3">
    <source>
        <dbReference type="Proteomes" id="UP001519460"/>
    </source>
</evidence>
<feature type="compositionally biased region" description="Polar residues" evidence="1">
    <location>
        <begin position="35"/>
        <end position="51"/>
    </location>
</feature>
<dbReference type="EMBL" id="JACVVK020000575">
    <property type="protein sequence ID" value="KAK7465143.1"/>
    <property type="molecule type" value="Genomic_DNA"/>
</dbReference>
<dbReference type="AlphaFoldDB" id="A0ABD0J851"/>
<protein>
    <submittedName>
        <fullName evidence="2">Uncharacterized protein</fullName>
    </submittedName>
</protein>
<evidence type="ECO:0000256" key="1">
    <source>
        <dbReference type="SAM" id="MobiDB-lite"/>
    </source>
</evidence>
<organism evidence="2 3">
    <name type="scientific">Batillaria attramentaria</name>
    <dbReference type="NCBI Taxonomy" id="370345"/>
    <lineage>
        <taxon>Eukaryota</taxon>
        <taxon>Metazoa</taxon>
        <taxon>Spiralia</taxon>
        <taxon>Lophotrochozoa</taxon>
        <taxon>Mollusca</taxon>
        <taxon>Gastropoda</taxon>
        <taxon>Caenogastropoda</taxon>
        <taxon>Sorbeoconcha</taxon>
        <taxon>Cerithioidea</taxon>
        <taxon>Batillariidae</taxon>
        <taxon>Batillaria</taxon>
    </lineage>
</organism>
<feature type="region of interest" description="Disordered" evidence="1">
    <location>
        <begin position="35"/>
        <end position="67"/>
    </location>
</feature>
<evidence type="ECO:0000313" key="2">
    <source>
        <dbReference type="EMBL" id="KAK7465143.1"/>
    </source>
</evidence>
<proteinExistence type="predicted"/>